<evidence type="ECO:0000256" key="4">
    <source>
        <dbReference type="ARBA" id="ARBA00022909"/>
    </source>
</evidence>
<evidence type="ECO:0000256" key="6">
    <source>
        <dbReference type="RuleBase" id="RU362079"/>
    </source>
</evidence>
<dbReference type="SMART" id="SM00905">
    <property type="entry name" value="FolB"/>
    <property type="match status" value="1"/>
</dbReference>
<dbReference type="NCBIfam" id="TIGR00526">
    <property type="entry name" value="folB_dom"/>
    <property type="match status" value="1"/>
</dbReference>
<evidence type="ECO:0000313" key="8">
    <source>
        <dbReference type="EMBL" id="SDH79948.1"/>
    </source>
</evidence>
<evidence type="ECO:0000313" key="9">
    <source>
        <dbReference type="Proteomes" id="UP000198923"/>
    </source>
</evidence>
<dbReference type="Gene3D" id="3.30.1130.10">
    <property type="match status" value="1"/>
</dbReference>
<dbReference type="FunFam" id="3.30.1130.10:FF:000003">
    <property type="entry name" value="7,8-dihydroneopterin aldolase"/>
    <property type="match status" value="1"/>
</dbReference>
<dbReference type="Proteomes" id="UP000198923">
    <property type="component" value="Unassembled WGS sequence"/>
</dbReference>
<organism evidence="8 9">
    <name type="scientific">Sinosporangium album</name>
    <dbReference type="NCBI Taxonomy" id="504805"/>
    <lineage>
        <taxon>Bacteria</taxon>
        <taxon>Bacillati</taxon>
        <taxon>Actinomycetota</taxon>
        <taxon>Actinomycetes</taxon>
        <taxon>Streptosporangiales</taxon>
        <taxon>Streptosporangiaceae</taxon>
        <taxon>Sinosporangium</taxon>
    </lineage>
</organism>
<dbReference type="STRING" id="504805.SAMN05421505_12326"/>
<gene>
    <name evidence="8" type="ORF">SAMN05421505_12326</name>
</gene>
<evidence type="ECO:0000256" key="2">
    <source>
        <dbReference type="ARBA" id="ARBA00005013"/>
    </source>
</evidence>
<comment type="catalytic activity">
    <reaction evidence="1 6">
        <text>7,8-dihydroneopterin = 6-hydroxymethyl-7,8-dihydropterin + glycolaldehyde</text>
        <dbReference type="Rhea" id="RHEA:10540"/>
        <dbReference type="ChEBI" id="CHEBI:17001"/>
        <dbReference type="ChEBI" id="CHEBI:17071"/>
        <dbReference type="ChEBI" id="CHEBI:44841"/>
        <dbReference type="EC" id="4.1.2.25"/>
    </reaction>
</comment>
<keyword evidence="5 6" id="KW-0456">Lyase</keyword>
<dbReference type="InterPro" id="IPR006157">
    <property type="entry name" value="FolB_dom"/>
</dbReference>
<sequence>MNSITDRRGVESTDLDVTNLGSGHGDGLDRVILRGLRARGRHGVLAAERELGQEFIIDVTIFLDTAPAAAADDLTKTVHYGELAERLVDVVAGDPVDLIETLAQRLADVCLSYAPVQRAQVSVHKPSAPIPVPFEDVIVTITRDKATIGTATRDTRGRVAAAVEGSGS</sequence>
<keyword evidence="4 6" id="KW-0289">Folate biosynthesis</keyword>
<name>A0A1G8FCR7_9ACTN</name>
<dbReference type="Pfam" id="PF02152">
    <property type="entry name" value="FolB"/>
    <property type="match status" value="1"/>
</dbReference>
<proteinExistence type="inferred from homology"/>
<comment type="pathway">
    <text evidence="2 6">Cofactor biosynthesis; tetrahydrofolate biosynthesis; 2-amino-4-hydroxy-6-hydroxymethyl-7,8-dihydropteridine diphosphate from 7,8-dihydroneopterin triphosphate: step 3/4.</text>
</comment>
<reference evidence="8 9" key="1">
    <citation type="submission" date="2016-10" db="EMBL/GenBank/DDBJ databases">
        <authorList>
            <person name="de Groot N.N."/>
        </authorList>
    </citation>
    <scope>NUCLEOTIDE SEQUENCE [LARGE SCALE GENOMIC DNA]</scope>
    <source>
        <strain evidence="8 9">CPCC 201354</strain>
    </source>
</reference>
<dbReference type="GO" id="GO:0005737">
    <property type="term" value="C:cytoplasm"/>
    <property type="evidence" value="ECO:0007669"/>
    <property type="project" value="TreeGrafter"/>
</dbReference>
<evidence type="ECO:0000256" key="5">
    <source>
        <dbReference type="ARBA" id="ARBA00023239"/>
    </source>
</evidence>
<dbReference type="GO" id="GO:0046656">
    <property type="term" value="P:folic acid biosynthetic process"/>
    <property type="evidence" value="ECO:0007669"/>
    <property type="project" value="UniProtKB-UniRule"/>
</dbReference>
<dbReference type="CDD" id="cd00534">
    <property type="entry name" value="DHNA_DHNTPE"/>
    <property type="match status" value="1"/>
</dbReference>
<feature type="domain" description="Dihydroneopterin aldolase/epimerase" evidence="7">
    <location>
        <begin position="31"/>
        <end position="143"/>
    </location>
</feature>
<dbReference type="PANTHER" id="PTHR42844:SF1">
    <property type="entry name" value="DIHYDRONEOPTERIN ALDOLASE 1-RELATED"/>
    <property type="match status" value="1"/>
</dbReference>
<keyword evidence="9" id="KW-1185">Reference proteome</keyword>
<dbReference type="GO" id="GO:0004150">
    <property type="term" value="F:dihydroneopterin aldolase activity"/>
    <property type="evidence" value="ECO:0007669"/>
    <property type="project" value="UniProtKB-UniRule"/>
</dbReference>
<dbReference type="AlphaFoldDB" id="A0A1G8FCR7"/>
<dbReference type="EMBL" id="FNCN01000023">
    <property type="protein sequence ID" value="SDH79948.1"/>
    <property type="molecule type" value="Genomic_DNA"/>
</dbReference>
<dbReference type="InterPro" id="IPR006156">
    <property type="entry name" value="Dihydroneopterin_aldolase"/>
</dbReference>
<protein>
    <recommendedName>
        <fullName evidence="6">7,8-dihydroneopterin aldolase</fullName>
        <ecNumber evidence="6">4.1.2.25</ecNumber>
    </recommendedName>
</protein>
<dbReference type="SUPFAM" id="SSF55620">
    <property type="entry name" value="Tetrahydrobiopterin biosynthesis enzymes-like"/>
    <property type="match status" value="1"/>
</dbReference>
<comment type="similarity">
    <text evidence="3 6">Belongs to the DHNA family.</text>
</comment>
<evidence type="ECO:0000256" key="3">
    <source>
        <dbReference type="ARBA" id="ARBA00005708"/>
    </source>
</evidence>
<dbReference type="NCBIfam" id="TIGR00525">
    <property type="entry name" value="folB"/>
    <property type="match status" value="1"/>
</dbReference>
<dbReference type="UniPathway" id="UPA00077">
    <property type="reaction ID" value="UER00154"/>
</dbReference>
<dbReference type="EC" id="4.1.2.25" evidence="6"/>
<comment type="function">
    <text evidence="6">Catalyzes the conversion of 7,8-dihydroneopterin to 6-hydroxymethyl-7,8-dihydropterin.</text>
</comment>
<evidence type="ECO:0000259" key="7">
    <source>
        <dbReference type="SMART" id="SM00905"/>
    </source>
</evidence>
<evidence type="ECO:0000256" key="1">
    <source>
        <dbReference type="ARBA" id="ARBA00001353"/>
    </source>
</evidence>
<dbReference type="GO" id="GO:0046654">
    <property type="term" value="P:tetrahydrofolate biosynthetic process"/>
    <property type="evidence" value="ECO:0007669"/>
    <property type="project" value="UniProtKB-UniRule"/>
</dbReference>
<accession>A0A1G8FCR7</accession>
<dbReference type="PANTHER" id="PTHR42844">
    <property type="entry name" value="DIHYDRONEOPTERIN ALDOLASE 1-RELATED"/>
    <property type="match status" value="1"/>
</dbReference>
<dbReference type="InterPro" id="IPR043133">
    <property type="entry name" value="GTP-CH-I_C/QueF"/>
</dbReference>